<comment type="subunit">
    <text evidence="2">Homodimer.</text>
</comment>
<keyword evidence="4" id="KW-1185">Reference proteome</keyword>
<feature type="binding site" evidence="2">
    <location>
        <position position="36"/>
    </location>
    <ligand>
        <name>substrate</name>
    </ligand>
</feature>
<dbReference type="SUPFAM" id="SSF64005">
    <property type="entry name" value="Undecaprenyl diphosphate synthase"/>
    <property type="match status" value="1"/>
</dbReference>
<feature type="binding site" evidence="2">
    <location>
        <position position="40"/>
    </location>
    <ligand>
        <name>substrate</name>
    </ligand>
</feature>
<keyword evidence="2" id="KW-0460">Magnesium</keyword>
<dbReference type="InterPro" id="IPR036424">
    <property type="entry name" value="UPP_synth-like_sf"/>
</dbReference>
<evidence type="ECO:0000256" key="1">
    <source>
        <dbReference type="ARBA" id="ARBA00022679"/>
    </source>
</evidence>
<feature type="binding site" evidence="2">
    <location>
        <begin position="197"/>
        <end position="199"/>
    </location>
    <ligand>
        <name>substrate</name>
    </ligand>
</feature>
<dbReference type="Proteomes" id="UP001232584">
    <property type="component" value="Unassembled WGS sequence"/>
</dbReference>
<evidence type="ECO:0000313" key="3">
    <source>
        <dbReference type="EMBL" id="MDQ0555315.1"/>
    </source>
</evidence>
<dbReference type="EMBL" id="JAUSWG010000001">
    <property type="protein sequence ID" value="MDQ0555315.1"/>
    <property type="molecule type" value="Genomic_DNA"/>
</dbReference>
<feature type="binding site" evidence="2">
    <location>
        <position position="74"/>
    </location>
    <ligand>
        <name>substrate</name>
    </ligand>
</feature>
<comment type="caution">
    <text evidence="3">The sequence shown here is derived from an EMBL/GenBank/DDBJ whole genome shotgun (WGS) entry which is preliminary data.</text>
</comment>
<comment type="cofactor">
    <cofactor evidence="2">
        <name>Mg(2+)</name>
        <dbReference type="ChEBI" id="CHEBI:18420"/>
    </cofactor>
    <text evidence="2">Binds 2 magnesium ions per subunit.</text>
</comment>
<dbReference type="InterPro" id="IPR001441">
    <property type="entry name" value="UPP_synth-like"/>
</dbReference>
<protein>
    <recommendedName>
        <fullName evidence="2">Isoprenyl transferase</fullName>
        <ecNumber evidence="2">2.5.1.-</ecNumber>
    </recommendedName>
</protein>
<dbReference type="RefSeq" id="WP_307502244.1">
    <property type="nucleotide sequence ID" value="NZ_BAAACE010000026.1"/>
</dbReference>
<accession>A0ABU0MWP1</accession>
<feature type="binding site" evidence="2">
    <location>
        <begin position="24"/>
        <end position="27"/>
    </location>
    <ligand>
        <name>substrate</name>
    </ligand>
</feature>
<feature type="active site" description="Proton acceptor" evidence="2">
    <location>
        <position position="71"/>
    </location>
</feature>
<proteinExistence type="inferred from homology"/>
<comment type="function">
    <text evidence="2">Catalyzes the condensation of isopentenyl diphosphate (IPP) with allylic pyrophosphates generating different type of terpenoids.</text>
</comment>
<gene>
    <name evidence="3" type="ORF">QOZ92_000425</name>
</gene>
<feature type="binding site" evidence="2">
    <location>
        <position position="72"/>
    </location>
    <ligand>
        <name>substrate</name>
    </ligand>
</feature>
<evidence type="ECO:0000256" key="2">
    <source>
        <dbReference type="HAMAP-Rule" id="MF_01139"/>
    </source>
</evidence>
<keyword evidence="2" id="KW-0479">Metal-binding</keyword>
<dbReference type="PANTHER" id="PTHR10291:SF0">
    <property type="entry name" value="DEHYDRODOLICHYL DIPHOSPHATE SYNTHASE 2"/>
    <property type="match status" value="1"/>
</dbReference>
<dbReference type="CDD" id="cd00475">
    <property type="entry name" value="Cis_IPPS"/>
    <property type="match status" value="1"/>
</dbReference>
<dbReference type="GO" id="GO:0008834">
    <property type="term" value="F:ditrans,polycis-undecaprenyl-diphosphate synthase [(2E,6E)-farnesyl-diphosphate specific] activity"/>
    <property type="evidence" value="ECO:0007669"/>
    <property type="project" value="UniProtKB-EC"/>
</dbReference>
<evidence type="ECO:0000313" key="4">
    <source>
        <dbReference type="Proteomes" id="UP001232584"/>
    </source>
</evidence>
<name>A0ABU0MWP1_9FIRM</name>
<comment type="similarity">
    <text evidence="2">Belongs to the UPP synthase family.</text>
</comment>
<sequence length="244" mass="27876">MNKNTIYDINLSNVPTHIAIVMDGNGRWAKERLLPRTVGHKAGVEAIRAVTKECSALGVKHLTLYAFSTENWKRPKLEVEALMNLLYTYLNKELKELHKNNVKITTIGDIDVLPGKSLDAIKNAIDITKDNTGLNLNIALNYGSRNDIKNAVVDIVKNCKSGKIDIEDITEDTITKYLSTKFIPDPDLIIRTSGEQRISNFLLWELAYSEFYFTDVYWPDFDENEVRKAIYVYQSRDRRFGGLK</sequence>
<feature type="binding site" evidence="2">
    <location>
        <position position="28"/>
    </location>
    <ligand>
        <name>substrate</name>
    </ligand>
</feature>
<keyword evidence="1 2" id="KW-0808">Transferase</keyword>
<reference evidence="3 4" key="1">
    <citation type="submission" date="2023-07" db="EMBL/GenBank/DDBJ databases">
        <title>Genomic Encyclopedia of Type Strains, Phase IV (KMG-IV): sequencing the most valuable type-strain genomes for metagenomic binning, comparative biology and taxonomic classification.</title>
        <authorList>
            <person name="Goeker M."/>
        </authorList>
    </citation>
    <scope>NUCLEOTIDE SEQUENCE [LARGE SCALE GENOMIC DNA]</scope>
    <source>
        <strain evidence="3 4">DSM 15049</strain>
    </source>
</reference>
<feature type="binding site" evidence="2">
    <location>
        <position position="191"/>
    </location>
    <ligand>
        <name>substrate</name>
    </ligand>
</feature>
<feature type="binding site" evidence="2">
    <location>
        <position position="210"/>
    </location>
    <ligand>
        <name>Mg(2+)</name>
        <dbReference type="ChEBI" id="CHEBI:18420"/>
    </ligand>
</feature>
<dbReference type="HAMAP" id="MF_01139">
    <property type="entry name" value="ISPT"/>
    <property type="match status" value="1"/>
</dbReference>
<organism evidence="3 4">
    <name type="scientific">Paraclostridium ghonii</name>
    <dbReference type="NCBI Taxonomy" id="29358"/>
    <lineage>
        <taxon>Bacteria</taxon>
        <taxon>Bacillati</taxon>
        <taxon>Bacillota</taxon>
        <taxon>Clostridia</taxon>
        <taxon>Peptostreptococcales</taxon>
        <taxon>Peptostreptococcaceae</taxon>
        <taxon>Paraclostridium</taxon>
    </lineage>
</organism>
<dbReference type="PANTHER" id="PTHR10291">
    <property type="entry name" value="DEHYDRODOLICHYL DIPHOSPHATE SYNTHASE FAMILY MEMBER"/>
    <property type="match status" value="1"/>
</dbReference>
<dbReference type="Gene3D" id="3.40.1180.10">
    <property type="entry name" value="Decaprenyl diphosphate synthase-like"/>
    <property type="match status" value="1"/>
</dbReference>
<dbReference type="EC" id="2.5.1.-" evidence="2"/>
<dbReference type="PROSITE" id="PS01066">
    <property type="entry name" value="UPP_SYNTHASE"/>
    <property type="match status" value="1"/>
</dbReference>
<feature type="binding site" evidence="2">
    <location>
        <position position="23"/>
    </location>
    <ligand>
        <name>Mg(2+)</name>
        <dbReference type="ChEBI" id="CHEBI:18420"/>
    </ligand>
</feature>
<dbReference type="InterPro" id="IPR018520">
    <property type="entry name" value="UPP_synth-like_CS"/>
</dbReference>
<feature type="binding site" evidence="2">
    <location>
        <begin position="68"/>
        <end position="70"/>
    </location>
    <ligand>
        <name>substrate</name>
    </ligand>
</feature>
<dbReference type="NCBIfam" id="TIGR00055">
    <property type="entry name" value="uppS"/>
    <property type="match status" value="1"/>
</dbReference>
<dbReference type="Pfam" id="PF01255">
    <property type="entry name" value="Prenyltransf"/>
    <property type="match status" value="1"/>
</dbReference>
<dbReference type="NCBIfam" id="NF011405">
    <property type="entry name" value="PRK14830.1"/>
    <property type="match status" value="1"/>
</dbReference>
<feature type="active site" evidence="2">
    <location>
        <position position="23"/>
    </location>
</feature>